<gene>
    <name evidence="1" type="ORF">Tco_0774162</name>
</gene>
<dbReference type="Proteomes" id="UP001151760">
    <property type="component" value="Unassembled WGS sequence"/>
</dbReference>
<reference evidence="1" key="1">
    <citation type="journal article" date="2022" name="Int. J. Mol. Sci.">
        <title>Draft Genome of Tanacetum Coccineum: Genomic Comparison of Closely Related Tanacetum-Family Plants.</title>
        <authorList>
            <person name="Yamashiro T."/>
            <person name="Shiraishi A."/>
            <person name="Nakayama K."/>
            <person name="Satake H."/>
        </authorList>
    </citation>
    <scope>NUCLEOTIDE SEQUENCE</scope>
</reference>
<proteinExistence type="predicted"/>
<comment type="caution">
    <text evidence="1">The sequence shown here is derived from an EMBL/GenBank/DDBJ whole genome shotgun (WGS) entry which is preliminary data.</text>
</comment>
<dbReference type="EMBL" id="BQNB010011512">
    <property type="protein sequence ID" value="GJS91526.1"/>
    <property type="molecule type" value="Genomic_DNA"/>
</dbReference>
<sequence length="186" mass="22292">MVRAGYITYFQDYNWYDDLVDGKLKEETLKQKAIYERSWGDETRGVMNFCAWLKRFFGNFHELDYELLVKLEEYWNNEEAIREEKKPNDDHGIGKFDNDLVWHNTSYHANEEEEQYEEDRCKLLGNPCQVPPVCKIERFEVIKYSFGTTKKYIAIKECEHNDWTRTKEDACHATKESFVSWTKNGP</sequence>
<protein>
    <submittedName>
        <fullName evidence="1">Uncharacterized protein</fullName>
    </submittedName>
</protein>
<evidence type="ECO:0000313" key="2">
    <source>
        <dbReference type="Proteomes" id="UP001151760"/>
    </source>
</evidence>
<reference evidence="1" key="2">
    <citation type="submission" date="2022-01" db="EMBL/GenBank/DDBJ databases">
        <authorList>
            <person name="Yamashiro T."/>
            <person name="Shiraishi A."/>
            <person name="Satake H."/>
            <person name="Nakayama K."/>
        </authorList>
    </citation>
    <scope>NUCLEOTIDE SEQUENCE</scope>
</reference>
<organism evidence="1 2">
    <name type="scientific">Tanacetum coccineum</name>
    <dbReference type="NCBI Taxonomy" id="301880"/>
    <lineage>
        <taxon>Eukaryota</taxon>
        <taxon>Viridiplantae</taxon>
        <taxon>Streptophyta</taxon>
        <taxon>Embryophyta</taxon>
        <taxon>Tracheophyta</taxon>
        <taxon>Spermatophyta</taxon>
        <taxon>Magnoliopsida</taxon>
        <taxon>eudicotyledons</taxon>
        <taxon>Gunneridae</taxon>
        <taxon>Pentapetalae</taxon>
        <taxon>asterids</taxon>
        <taxon>campanulids</taxon>
        <taxon>Asterales</taxon>
        <taxon>Asteraceae</taxon>
        <taxon>Asteroideae</taxon>
        <taxon>Anthemideae</taxon>
        <taxon>Anthemidinae</taxon>
        <taxon>Tanacetum</taxon>
    </lineage>
</organism>
<keyword evidence="2" id="KW-1185">Reference proteome</keyword>
<accession>A0ABQ4ZPY5</accession>
<name>A0ABQ4ZPY5_9ASTR</name>
<evidence type="ECO:0000313" key="1">
    <source>
        <dbReference type="EMBL" id="GJS91526.1"/>
    </source>
</evidence>